<dbReference type="PANTHER" id="PTHR30231:SF41">
    <property type="entry name" value="DNA POLYMERASE III SUBUNIT EPSILON"/>
    <property type="match status" value="1"/>
</dbReference>
<dbReference type="GO" id="GO:0004386">
    <property type="term" value="F:helicase activity"/>
    <property type="evidence" value="ECO:0007669"/>
    <property type="project" value="UniProtKB-KW"/>
</dbReference>
<feature type="domain" description="Helicase ATP-binding" evidence="12">
    <location>
        <begin position="235"/>
        <end position="496"/>
    </location>
</feature>
<dbReference type="InterPro" id="IPR013520">
    <property type="entry name" value="Ribonucl_H"/>
</dbReference>
<gene>
    <name evidence="10" type="primary">dinG</name>
    <name evidence="13" type="ORF">A9Q68_04005</name>
</gene>
<dbReference type="InterPro" id="IPR036397">
    <property type="entry name" value="RNaseH_sf"/>
</dbReference>
<feature type="binding site" evidence="10">
    <location>
        <begin position="270"/>
        <end position="277"/>
    </location>
    <ligand>
        <name>ATP</name>
        <dbReference type="ChEBI" id="CHEBI:30616"/>
    </ligand>
</feature>
<dbReference type="InterPro" id="IPR006555">
    <property type="entry name" value="ATP-dep_Helicase_C"/>
</dbReference>
<dbReference type="RefSeq" id="WP_071793402.1">
    <property type="nucleotide sequence ID" value="NZ_LZDD01000001.1"/>
</dbReference>
<organism evidence="13 14">
    <name type="scientific">Streptococcus bovimastitidis</name>
    <dbReference type="NCBI Taxonomy" id="1856638"/>
    <lineage>
        <taxon>Bacteria</taxon>
        <taxon>Bacillati</taxon>
        <taxon>Bacillota</taxon>
        <taxon>Bacilli</taxon>
        <taxon>Lactobacillales</taxon>
        <taxon>Streptococcaceae</taxon>
        <taxon>Streptococcus</taxon>
    </lineage>
</organism>
<keyword evidence="6 10" id="KW-0378">Hydrolase</keyword>
<keyword evidence="1" id="KW-0808">Transferase</keyword>
<dbReference type="SUPFAM" id="SSF52540">
    <property type="entry name" value="P-loop containing nucleoside triphosphate hydrolases"/>
    <property type="match status" value="1"/>
</dbReference>
<evidence type="ECO:0000256" key="10">
    <source>
        <dbReference type="HAMAP-Rule" id="MF_02206"/>
    </source>
</evidence>
<dbReference type="InterPro" id="IPR014013">
    <property type="entry name" value="Helic_SF1/SF2_ATP-bd_DinG/Rad3"/>
</dbReference>
<dbReference type="PANTHER" id="PTHR30231">
    <property type="entry name" value="DNA POLYMERASE III SUBUNIT EPSILON"/>
    <property type="match status" value="1"/>
</dbReference>
<dbReference type="AlphaFoldDB" id="A0A1L8MPM1"/>
<dbReference type="InterPro" id="IPR006310">
    <property type="entry name" value="DinG"/>
</dbReference>
<accession>A0A1L8MPM1</accession>
<dbReference type="STRING" id="1856638.A9Q68_04005"/>
<dbReference type="CDD" id="cd06127">
    <property type="entry name" value="DEDDh"/>
    <property type="match status" value="1"/>
</dbReference>
<evidence type="ECO:0000313" key="14">
    <source>
        <dbReference type="Proteomes" id="UP000182015"/>
    </source>
</evidence>
<comment type="function">
    <text evidence="10">3'-5' exonuclease.</text>
</comment>
<evidence type="ECO:0000256" key="11">
    <source>
        <dbReference type="SAM" id="Coils"/>
    </source>
</evidence>
<dbReference type="InterPro" id="IPR011545">
    <property type="entry name" value="DEAD/DEAH_box_helicase_dom"/>
</dbReference>
<dbReference type="Proteomes" id="UP000182015">
    <property type="component" value="Unassembled WGS sequence"/>
</dbReference>
<keyword evidence="14" id="KW-1185">Reference proteome</keyword>
<evidence type="ECO:0000256" key="3">
    <source>
        <dbReference type="ARBA" id="ARBA00022705"/>
    </source>
</evidence>
<name>A0A1L8MPM1_9STRE</name>
<keyword evidence="8 10" id="KW-0067">ATP-binding</keyword>
<dbReference type="GO" id="GO:0005524">
    <property type="term" value="F:ATP binding"/>
    <property type="evidence" value="ECO:0007669"/>
    <property type="project" value="UniProtKB-UniRule"/>
</dbReference>
<reference evidence="14" key="1">
    <citation type="submission" date="2016-06" db="EMBL/GenBank/DDBJ databases">
        <authorList>
            <person name="de Vries S.P.W."/>
            <person name="Hadjirin N.F."/>
            <person name="Lay E.M."/>
            <person name="Zadoks R.N."/>
            <person name="Peacock S.J."/>
            <person name="Parkhill J."/>
            <person name="Grant A.J."/>
            <person name="Mcdougall S."/>
            <person name="Holmes M.A."/>
        </authorList>
    </citation>
    <scope>NUCLEOTIDE SEQUENCE [LARGE SCALE GENOMIC DNA]</scope>
    <source>
        <strain evidence="14">NZ1587</strain>
    </source>
</reference>
<comment type="similarity">
    <text evidence="10">Belongs to the helicase family. DinG subfamily. Type 2 sub-subfamily.</text>
</comment>
<evidence type="ECO:0000256" key="5">
    <source>
        <dbReference type="ARBA" id="ARBA00022741"/>
    </source>
</evidence>
<dbReference type="HAMAP" id="MF_02206">
    <property type="entry name" value="DinG_exonucl"/>
    <property type="match status" value="1"/>
</dbReference>
<dbReference type="Pfam" id="PF00270">
    <property type="entry name" value="DEAD"/>
    <property type="match status" value="1"/>
</dbReference>
<dbReference type="GO" id="GO:0045004">
    <property type="term" value="P:DNA replication proofreading"/>
    <property type="evidence" value="ECO:0007669"/>
    <property type="project" value="TreeGrafter"/>
</dbReference>
<feature type="short sequence motif" description="DEAH box" evidence="10">
    <location>
        <begin position="443"/>
        <end position="446"/>
    </location>
</feature>
<dbReference type="InterPro" id="IPR027417">
    <property type="entry name" value="P-loop_NTPase"/>
</dbReference>
<dbReference type="NCBIfam" id="TIGR00573">
    <property type="entry name" value="dnaq"/>
    <property type="match status" value="1"/>
</dbReference>
<keyword evidence="2" id="KW-0548">Nucleotidyltransferase</keyword>
<dbReference type="PROSITE" id="PS51193">
    <property type="entry name" value="HELICASE_ATP_BIND_2"/>
    <property type="match status" value="1"/>
</dbReference>
<keyword evidence="3" id="KW-0235">DNA replication</keyword>
<evidence type="ECO:0000313" key="13">
    <source>
        <dbReference type="EMBL" id="OJF72720.1"/>
    </source>
</evidence>
<dbReference type="Pfam" id="PF13307">
    <property type="entry name" value="Helicase_C_2"/>
    <property type="match status" value="1"/>
</dbReference>
<proteinExistence type="inferred from homology"/>
<dbReference type="GO" id="GO:0016818">
    <property type="term" value="F:hydrolase activity, acting on acid anhydrides, in phosphorus-containing anhydrides"/>
    <property type="evidence" value="ECO:0007669"/>
    <property type="project" value="InterPro"/>
</dbReference>
<keyword evidence="7 10" id="KW-0269">Exonuclease</keyword>
<dbReference type="Gene3D" id="3.30.420.10">
    <property type="entry name" value="Ribonuclease H-like superfamily/Ribonuclease H"/>
    <property type="match status" value="1"/>
</dbReference>
<evidence type="ECO:0000259" key="12">
    <source>
        <dbReference type="PROSITE" id="PS51193"/>
    </source>
</evidence>
<evidence type="ECO:0000256" key="1">
    <source>
        <dbReference type="ARBA" id="ARBA00022679"/>
    </source>
</evidence>
<dbReference type="SMART" id="SM00479">
    <property type="entry name" value="EXOIII"/>
    <property type="match status" value="1"/>
</dbReference>
<dbReference type="InterPro" id="IPR012337">
    <property type="entry name" value="RNaseH-like_sf"/>
</dbReference>
<keyword evidence="4 10" id="KW-0540">Nuclease</keyword>
<evidence type="ECO:0000256" key="9">
    <source>
        <dbReference type="ARBA" id="ARBA00022932"/>
    </source>
</evidence>
<dbReference type="FunFam" id="3.30.420.10:FF:000045">
    <property type="entry name" value="3'-5' exonuclease DinG"/>
    <property type="match status" value="1"/>
</dbReference>
<dbReference type="GO" id="GO:0005829">
    <property type="term" value="C:cytosol"/>
    <property type="evidence" value="ECO:0007669"/>
    <property type="project" value="TreeGrafter"/>
</dbReference>
<dbReference type="SUPFAM" id="SSF53098">
    <property type="entry name" value="Ribonuclease H-like"/>
    <property type="match status" value="1"/>
</dbReference>
<evidence type="ECO:0000256" key="4">
    <source>
        <dbReference type="ARBA" id="ARBA00022722"/>
    </source>
</evidence>
<evidence type="ECO:0000256" key="7">
    <source>
        <dbReference type="ARBA" id="ARBA00022839"/>
    </source>
</evidence>
<dbReference type="NCBIfam" id="NF005569">
    <property type="entry name" value="PRK07246.1"/>
    <property type="match status" value="1"/>
</dbReference>
<feature type="coiled-coil region" evidence="11">
    <location>
        <begin position="445"/>
        <end position="472"/>
    </location>
</feature>
<keyword evidence="5 10" id="KW-0547">Nucleotide-binding</keyword>
<dbReference type="EMBL" id="LZDD01000001">
    <property type="protein sequence ID" value="OJF72720.1"/>
    <property type="molecule type" value="Genomic_DNA"/>
</dbReference>
<dbReference type="GO" id="GO:0003677">
    <property type="term" value="F:DNA binding"/>
    <property type="evidence" value="ECO:0007669"/>
    <property type="project" value="InterPro"/>
</dbReference>
<keyword evidence="11" id="KW-0175">Coiled coil</keyword>
<protein>
    <recommendedName>
        <fullName evidence="10">3'-5' exonuclease DinG</fullName>
        <ecNumber evidence="10">3.1.-.-</ecNumber>
    </recommendedName>
</protein>
<dbReference type="Gene3D" id="3.40.50.300">
    <property type="entry name" value="P-loop containing nucleotide triphosphate hydrolases"/>
    <property type="match status" value="2"/>
</dbReference>
<evidence type="ECO:0000256" key="8">
    <source>
        <dbReference type="ARBA" id="ARBA00022840"/>
    </source>
</evidence>
<sequence length="820" mass="94237">MTEKWTKYAVIDLEATNAGIDARIIQIGIVIIENNEITQTFQSDINPHEKLSQHIKSLTGITDQQLEMAPEFSQVAAKIYELIEDCVFVAHNVSFDANLLAEALFFEGYDLLTPRVDTVELAQVFFPDFEKYNLGHLAESMALDLTNAHTAIDDAMATAQLFIRIMKKIASLPKECLQVIQLYADSLIFESGQLISQALDQAESFDSQSFDLVEGILLAKKARPQKPLKLSKDFSINAAILGLDNRPLQNQFANLIQEGLSIPKPSFIQAQAGIGKSYGYLLPLLANSQEDQQILVSVPTKILQDQLMAQEMSRIEEAFHISCHSIKGPSNYLKLDAFFESLKKRDDNRLVNRIKMQLLVWLLESTSGDLDEIKQKHRFISYFDSIRHDGELKKSSPFYDYDFWLNSYEQAKRAKVLLTNHSYFLHRVEDDKAFARDKLLVFDEAQRLLLQLDQLSRKQVNLQELMQGLTTAKEGADTLLEKRLLESLLFELDNLASHYHADQLSDMEITISQQLPQLVKELDAQKFSDLHDFFRYQEADYWISCERRGEKRISYLNTSSQRFINFKSLLPETHKNYFVSASLDISRQVHIAQLLGFDDYSYAKLSKEKSQQQKVIVDTDMPIITEVDDETYSQAIAKRLYLLNQEGKPILVLFHSRKQMLMVSDILDQWHLGHLTQEKNGSPYAIKKRFDRGEQSMLLGMGAFWEGVDFVQADRMIEVISKLPFENPEDLYVKKMSAYLLSQGKNPFNDYFLPFAILKLKQAIGRTMRRQNQKSLVLILDGRILTKSYGDLIFKSLNEDFLISCEKFDDSIQISREFLL</sequence>
<dbReference type="GO" id="GO:0008408">
    <property type="term" value="F:3'-5' exonuclease activity"/>
    <property type="evidence" value="ECO:0007669"/>
    <property type="project" value="UniProtKB-UniRule"/>
</dbReference>
<dbReference type="GO" id="GO:0003887">
    <property type="term" value="F:DNA-directed DNA polymerase activity"/>
    <property type="evidence" value="ECO:0007669"/>
    <property type="project" value="UniProtKB-KW"/>
</dbReference>
<dbReference type="InterPro" id="IPR006054">
    <property type="entry name" value="DnaQ"/>
</dbReference>
<dbReference type="SMART" id="SM00491">
    <property type="entry name" value="HELICc2"/>
    <property type="match status" value="1"/>
</dbReference>
<dbReference type="Pfam" id="PF00929">
    <property type="entry name" value="RNase_T"/>
    <property type="match status" value="1"/>
</dbReference>
<dbReference type="EC" id="3.1.-.-" evidence="10"/>
<evidence type="ECO:0000256" key="2">
    <source>
        <dbReference type="ARBA" id="ARBA00022695"/>
    </source>
</evidence>
<keyword evidence="9" id="KW-0239">DNA-directed DNA polymerase</keyword>
<keyword evidence="13" id="KW-0347">Helicase</keyword>
<comment type="caution">
    <text evidence="13">The sequence shown here is derived from an EMBL/GenBank/DDBJ whole genome shotgun (WGS) entry which is preliminary data.</text>
</comment>
<evidence type="ECO:0000256" key="6">
    <source>
        <dbReference type="ARBA" id="ARBA00022801"/>
    </source>
</evidence>
<dbReference type="OrthoDB" id="9803913at2"/>